<evidence type="ECO:0000313" key="2">
    <source>
        <dbReference type="Proteomes" id="UP000201448"/>
    </source>
</evidence>
<sequence length="48" mass="5661">MKVRLKISEQEALVVKDALQRHAFDAGWVPQERGRHMPRRGFEDRSQT</sequence>
<dbReference type="GeneID" id="29122824"/>
<protein>
    <submittedName>
        <fullName evidence="1">Uncharacterized protein</fullName>
    </submittedName>
</protein>
<reference evidence="1 2" key="1">
    <citation type="submission" date="2016-01" db="EMBL/GenBank/DDBJ databases">
        <authorList>
            <person name="Cotto-Rosario A."/>
            <person name="Gomez-Fuentes N."/>
            <person name="Berrios-Ruiz J."/>
            <person name="Caceres-Velazquez C."/>
            <person name="Casiano-Real M."/>
            <person name="Cotto-Berrios I."/>
            <person name="Crespo-Vega V."/>
            <person name="DeJesus-David M."/>
            <person name="DelToro-Sanchez C.J."/>
            <person name="Diaz-Morales C.J."/>
            <person name="Espada-Ramos M."/>
            <person name="Feliciano-Torres M.J."/>
            <person name="Fernandez-Rodriguez P.M."/>
            <person name="Fernandez-Martinez M."/>
            <person name="Figueroa-Concepcion D."/>
            <person name="Figueroa-Bermudez M.L."/>
            <person name="Garcia-Delgado K."/>
            <person name="Nunez-Rodriguez C."/>
            <person name="Quiles-Santiago A.M."/>
            <person name="Rodriguez-Gonzalez A."/>
            <person name="Santiago-Burgos D."/>
            <person name="Solivan-Perez E."/>
            <person name="Torres-Vazquez A."/>
            <person name="Verdejo-Lopez V."/>
            <person name="Vazquez E."/>
            <person name="Rubin M.R."/>
            <person name="Ware V.C."/>
            <person name="Bradley K.W."/>
            <person name="Asai D.J."/>
            <person name="Bowman C.A."/>
            <person name="Russell D.A."/>
            <person name="Pope W.H."/>
            <person name="Jacobs-Sera D."/>
            <person name="Hendrix R.W."/>
            <person name="Hatfull G.F."/>
        </authorList>
    </citation>
    <scope>NUCLEOTIDE SEQUENCE [LARGE SCALE GENOMIC DNA]</scope>
</reference>
<dbReference type="RefSeq" id="YP_009301896.1">
    <property type="nucleotide sequence ID" value="NC_031238.1"/>
</dbReference>
<evidence type="ECO:0000313" key="1">
    <source>
        <dbReference type="EMBL" id="AMO43841.1"/>
    </source>
</evidence>
<organism evidence="1 2">
    <name type="scientific">Mycobacterium phage Catalina</name>
    <dbReference type="NCBI Taxonomy" id="1792253"/>
    <lineage>
        <taxon>Viruses</taxon>
        <taxon>Duplodnaviria</taxon>
        <taxon>Heunggongvirae</taxon>
        <taxon>Uroviricota</taxon>
        <taxon>Caudoviricetes</taxon>
        <taxon>Fromanvirus</taxon>
        <taxon>Fromanvirus packman</taxon>
    </lineage>
</organism>
<name>A0A127KP91_9CAUD</name>
<proteinExistence type="predicted"/>
<accession>A0A127KP91</accession>
<dbReference type="EMBL" id="KU613353">
    <property type="protein sequence ID" value="AMO43841.1"/>
    <property type="molecule type" value="Genomic_DNA"/>
</dbReference>
<dbReference type="Proteomes" id="UP000201448">
    <property type="component" value="Segment"/>
</dbReference>
<dbReference type="KEGG" id="vg:29122824"/>
<gene>
    <name evidence="1" type="ORF">PBI_CATALINA_74</name>
</gene>